<dbReference type="InterPro" id="IPR001232">
    <property type="entry name" value="SKP1-like"/>
</dbReference>
<dbReference type="GO" id="GO:0016567">
    <property type="term" value="P:protein ubiquitination"/>
    <property type="evidence" value="ECO:0007669"/>
    <property type="project" value="UniProtKB-UniRule"/>
</dbReference>
<accession>A0AAN9NWP4</accession>
<protein>
    <recommendedName>
        <fullName evidence="4">SKP1-like protein</fullName>
    </recommendedName>
</protein>
<keyword evidence="3 4" id="KW-0833">Ubl conjugation pathway</keyword>
<dbReference type="InterPro" id="IPR016897">
    <property type="entry name" value="SKP1"/>
</dbReference>
<dbReference type="InterPro" id="IPR016073">
    <property type="entry name" value="Skp1_comp_POZ"/>
</dbReference>
<feature type="domain" description="SKP1 component POZ" evidence="6">
    <location>
        <begin position="17"/>
        <end position="80"/>
    </location>
</feature>
<dbReference type="SMART" id="SM00512">
    <property type="entry name" value="Skp1"/>
    <property type="match status" value="1"/>
</dbReference>
<sequence>MAEEAGSSGSIKGQKTKKIMLKTSDQVTFEVEPSIAKQMETVQTFIDADGDNNDCSIVVPLPNVTSRDLGRIIEYSRQHNHGRTSNLKEFDERFLARLTHEELKELLLVANYLNMKNLLDFLARSIADLIKNKSVAFVRNFFGCVNDFTPEEESEIRHKHPWAFEDVDED</sequence>
<dbReference type="InterPro" id="IPR011333">
    <property type="entry name" value="SKP1/BTB/POZ_sf"/>
</dbReference>
<evidence type="ECO:0000313" key="7">
    <source>
        <dbReference type="EMBL" id="KAK7380744.1"/>
    </source>
</evidence>
<comment type="caution">
    <text evidence="7">The sequence shown here is derived from an EMBL/GenBank/DDBJ whole genome shotgun (WGS) entry which is preliminary data.</text>
</comment>
<dbReference type="GO" id="GO:0009867">
    <property type="term" value="P:jasmonic acid mediated signaling pathway"/>
    <property type="evidence" value="ECO:0007669"/>
    <property type="project" value="UniProtKB-ARBA"/>
</dbReference>
<evidence type="ECO:0000256" key="2">
    <source>
        <dbReference type="ARBA" id="ARBA00009993"/>
    </source>
</evidence>
<dbReference type="Pfam" id="PF01466">
    <property type="entry name" value="Skp1"/>
    <property type="match status" value="1"/>
</dbReference>
<keyword evidence="8" id="KW-1185">Reference proteome</keyword>
<evidence type="ECO:0000313" key="8">
    <source>
        <dbReference type="Proteomes" id="UP001386955"/>
    </source>
</evidence>
<organism evidence="7 8">
    <name type="scientific">Psophocarpus tetragonolobus</name>
    <name type="common">Winged bean</name>
    <name type="synonym">Dolichos tetragonolobus</name>
    <dbReference type="NCBI Taxonomy" id="3891"/>
    <lineage>
        <taxon>Eukaryota</taxon>
        <taxon>Viridiplantae</taxon>
        <taxon>Streptophyta</taxon>
        <taxon>Embryophyta</taxon>
        <taxon>Tracheophyta</taxon>
        <taxon>Spermatophyta</taxon>
        <taxon>Magnoliopsida</taxon>
        <taxon>eudicotyledons</taxon>
        <taxon>Gunneridae</taxon>
        <taxon>Pentapetalae</taxon>
        <taxon>rosids</taxon>
        <taxon>fabids</taxon>
        <taxon>Fabales</taxon>
        <taxon>Fabaceae</taxon>
        <taxon>Papilionoideae</taxon>
        <taxon>50 kb inversion clade</taxon>
        <taxon>NPAAA clade</taxon>
        <taxon>indigoferoid/millettioid clade</taxon>
        <taxon>Phaseoleae</taxon>
        <taxon>Psophocarpus</taxon>
    </lineage>
</organism>
<evidence type="ECO:0000256" key="1">
    <source>
        <dbReference type="ARBA" id="ARBA00004906"/>
    </source>
</evidence>
<dbReference type="Proteomes" id="UP001386955">
    <property type="component" value="Unassembled WGS sequence"/>
</dbReference>
<evidence type="ECO:0000256" key="3">
    <source>
        <dbReference type="ARBA" id="ARBA00022786"/>
    </source>
</evidence>
<dbReference type="Pfam" id="PF03931">
    <property type="entry name" value="Skp1_POZ"/>
    <property type="match status" value="1"/>
</dbReference>
<dbReference type="InterPro" id="IPR016072">
    <property type="entry name" value="Skp1_comp_dimer"/>
</dbReference>
<evidence type="ECO:0000259" key="6">
    <source>
        <dbReference type="Pfam" id="PF03931"/>
    </source>
</evidence>
<feature type="domain" description="SKP1 component dimerisation" evidence="5">
    <location>
        <begin position="116"/>
        <end position="163"/>
    </location>
</feature>
<reference evidence="7 8" key="1">
    <citation type="submission" date="2024-01" db="EMBL/GenBank/DDBJ databases">
        <title>The genomes of 5 underutilized Papilionoideae crops provide insights into root nodulation and disease resistanc.</title>
        <authorList>
            <person name="Jiang F."/>
        </authorList>
    </citation>
    <scope>NUCLEOTIDE SEQUENCE [LARGE SCALE GENOMIC DNA]</scope>
    <source>
        <strain evidence="7">DUOXIRENSHENG_FW03</strain>
        <tissue evidence="7">Leaves</tissue>
    </source>
</reference>
<comment type="subunit">
    <text evidence="4">Part of a SCF (SKP1-cullin-F-box) protein ligase complex.</text>
</comment>
<dbReference type="Gene3D" id="3.30.710.10">
    <property type="entry name" value="Potassium Channel Kv1.1, Chain A"/>
    <property type="match status" value="1"/>
</dbReference>
<name>A0AAN9NWP4_PSOTE</name>
<dbReference type="PIRSF" id="PIRSF028729">
    <property type="entry name" value="E3_ubiquit_lig_SCF_Skp"/>
    <property type="match status" value="1"/>
</dbReference>
<proteinExistence type="inferred from homology"/>
<evidence type="ECO:0000259" key="5">
    <source>
        <dbReference type="Pfam" id="PF01466"/>
    </source>
</evidence>
<dbReference type="GO" id="GO:0006511">
    <property type="term" value="P:ubiquitin-dependent protein catabolic process"/>
    <property type="evidence" value="ECO:0007669"/>
    <property type="project" value="InterPro"/>
</dbReference>
<dbReference type="SUPFAM" id="SSF81382">
    <property type="entry name" value="Skp1 dimerisation domain-like"/>
    <property type="match status" value="1"/>
</dbReference>
<dbReference type="EMBL" id="JAYMYS010000009">
    <property type="protein sequence ID" value="KAK7380744.1"/>
    <property type="molecule type" value="Genomic_DNA"/>
</dbReference>
<evidence type="ECO:0000256" key="4">
    <source>
        <dbReference type="PIRNR" id="PIRNR028729"/>
    </source>
</evidence>
<dbReference type="InterPro" id="IPR036296">
    <property type="entry name" value="SKP1-like_dim_sf"/>
</dbReference>
<comment type="function">
    <text evidence="4">Involved in ubiquitination and subsequent proteasomal degradation of target proteins. Together with CUL1, RBX1 and a F-box protein, it forms a SCF E3 ubiquitin ligase complex. The functional specificity of this complex depends on the type of F-box protein. In the SCF complex, it serves as an adapter that links the F-box protein to CUL1.</text>
</comment>
<dbReference type="SUPFAM" id="SSF54695">
    <property type="entry name" value="POZ domain"/>
    <property type="match status" value="1"/>
</dbReference>
<gene>
    <name evidence="7" type="ORF">VNO78_33261</name>
</gene>
<comment type="pathway">
    <text evidence="1 4">Protein modification; protein ubiquitination.</text>
</comment>
<dbReference type="PANTHER" id="PTHR11165">
    <property type="entry name" value="SKP1"/>
    <property type="match status" value="1"/>
</dbReference>
<dbReference type="AlphaFoldDB" id="A0AAN9NWP4"/>
<comment type="similarity">
    <text evidence="2 4">Belongs to the SKP1 family.</text>
</comment>